<protein>
    <submittedName>
        <fullName evidence="1">MMAB-like protein</fullName>
    </submittedName>
</protein>
<sequence>MYDFQSGGKSSTSLHLARAICRRAERKLSDLLFTMARLAAHREGQEEKIYRRLYQPPPFNGVCDRRGSAVGTAEVVISVFTAGEPTLAVEVSLTLCEGFSIPVVWVSCGGLRGVVCKPSVGPWKRTGDCRLDPPPAAGGVLGLPAGLPILARPGLLGLRGDLAAVACFLASRSAACNLRCCIIFDRGGDCFLFHNFFFLIFRARRSPPRALPVQLQHLQKMKKHNYVGFYDQS</sequence>
<dbReference type="Gene3D" id="1.20.1200.10">
    <property type="entry name" value="Cobalamin adenosyltransferase-like"/>
    <property type="match status" value="1"/>
</dbReference>
<proteinExistence type="predicted"/>
<gene>
    <name evidence="1" type="ORF">MAR_009805</name>
</gene>
<organism evidence="1 2">
    <name type="scientific">Mya arenaria</name>
    <name type="common">Soft-shell clam</name>
    <dbReference type="NCBI Taxonomy" id="6604"/>
    <lineage>
        <taxon>Eukaryota</taxon>
        <taxon>Metazoa</taxon>
        <taxon>Spiralia</taxon>
        <taxon>Lophotrochozoa</taxon>
        <taxon>Mollusca</taxon>
        <taxon>Bivalvia</taxon>
        <taxon>Autobranchia</taxon>
        <taxon>Heteroconchia</taxon>
        <taxon>Euheterodonta</taxon>
        <taxon>Imparidentia</taxon>
        <taxon>Neoheterodontei</taxon>
        <taxon>Myida</taxon>
        <taxon>Myoidea</taxon>
        <taxon>Myidae</taxon>
        <taxon>Mya</taxon>
    </lineage>
</organism>
<dbReference type="InterPro" id="IPR036451">
    <property type="entry name" value="CblAdoTrfase-like_sf"/>
</dbReference>
<keyword evidence="2" id="KW-1185">Reference proteome</keyword>
<dbReference type="EMBL" id="CP111015">
    <property type="protein sequence ID" value="WAR03247.1"/>
    <property type="molecule type" value="Genomic_DNA"/>
</dbReference>
<accession>A0ABY7DZS3</accession>
<reference evidence="1" key="1">
    <citation type="submission" date="2022-11" db="EMBL/GenBank/DDBJ databases">
        <title>Centuries of genome instability and evolution in soft-shell clam transmissible cancer (bioRxiv).</title>
        <authorList>
            <person name="Hart S.F.M."/>
            <person name="Yonemitsu M.A."/>
            <person name="Giersch R.M."/>
            <person name="Beal B.F."/>
            <person name="Arriagada G."/>
            <person name="Davis B.W."/>
            <person name="Ostrander E.A."/>
            <person name="Goff S.P."/>
            <person name="Metzger M.J."/>
        </authorList>
    </citation>
    <scope>NUCLEOTIDE SEQUENCE</scope>
    <source>
        <strain evidence="1">MELC-2E11</strain>
        <tissue evidence="1">Siphon/mantle</tissue>
    </source>
</reference>
<evidence type="ECO:0000313" key="2">
    <source>
        <dbReference type="Proteomes" id="UP001164746"/>
    </source>
</evidence>
<evidence type="ECO:0000313" key="1">
    <source>
        <dbReference type="EMBL" id="WAR03247.1"/>
    </source>
</evidence>
<name>A0ABY7DZS3_MYAAR</name>
<dbReference type="Proteomes" id="UP001164746">
    <property type="component" value="Chromosome 4"/>
</dbReference>
<dbReference type="SUPFAM" id="SSF89028">
    <property type="entry name" value="Cobalamin adenosyltransferase-like"/>
    <property type="match status" value="1"/>
</dbReference>